<gene>
    <name evidence="1" type="ORF">MM171A00097_0064</name>
    <name evidence="2" type="ORF">MM171B00243_0017</name>
</gene>
<name>A0A6H1Z7R0_9ZZZZ</name>
<sequence length="100" mass="11655">MKKFMRNHLEHWVKEIRGGAELLISSFEDLKAEGRPVHQVMLDNGKMIAALLEVAMQVNATLFEARPDDAERKLRMELDDALRLQMNTIRELLQLSPRER</sequence>
<organism evidence="1">
    <name type="scientific">viral metagenome</name>
    <dbReference type="NCBI Taxonomy" id="1070528"/>
    <lineage>
        <taxon>unclassified sequences</taxon>
        <taxon>metagenomes</taxon>
        <taxon>organismal metagenomes</taxon>
    </lineage>
</organism>
<reference evidence="1" key="1">
    <citation type="submission" date="2020-03" db="EMBL/GenBank/DDBJ databases">
        <title>The deep terrestrial virosphere.</title>
        <authorList>
            <person name="Holmfeldt K."/>
            <person name="Nilsson E."/>
            <person name="Simone D."/>
            <person name="Lopez-Fernandez M."/>
            <person name="Wu X."/>
            <person name="de Brujin I."/>
            <person name="Lundin D."/>
            <person name="Andersson A."/>
            <person name="Bertilsson S."/>
            <person name="Dopson M."/>
        </authorList>
    </citation>
    <scope>NUCLEOTIDE SEQUENCE</scope>
    <source>
        <strain evidence="1">MM171A00097</strain>
        <strain evidence="2">MM171B00243</strain>
    </source>
</reference>
<evidence type="ECO:0000313" key="2">
    <source>
        <dbReference type="EMBL" id="QJB04463.1"/>
    </source>
</evidence>
<dbReference type="AlphaFoldDB" id="A0A6H1Z7R0"/>
<proteinExistence type="predicted"/>
<protein>
    <submittedName>
        <fullName evidence="1">Uncharacterized protein</fullName>
    </submittedName>
</protein>
<accession>A0A6H1Z7R0</accession>
<dbReference type="EMBL" id="MT143710">
    <property type="protein sequence ID" value="QJA43417.1"/>
    <property type="molecule type" value="Genomic_DNA"/>
</dbReference>
<evidence type="ECO:0000313" key="1">
    <source>
        <dbReference type="EMBL" id="QJA43417.1"/>
    </source>
</evidence>
<dbReference type="EMBL" id="MT143883">
    <property type="protein sequence ID" value="QJB04463.1"/>
    <property type="molecule type" value="Genomic_DNA"/>
</dbReference>